<evidence type="ECO:0000313" key="1">
    <source>
        <dbReference type="EMBL" id="CAD7244149.1"/>
    </source>
</evidence>
<dbReference type="Proteomes" id="UP000677054">
    <property type="component" value="Unassembled WGS sequence"/>
</dbReference>
<reference evidence="1" key="1">
    <citation type="submission" date="2020-11" db="EMBL/GenBank/DDBJ databases">
        <authorList>
            <person name="Tran Van P."/>
        </authorList>
    </citation>
    <scope>NUCLEOTIDE SEQUENCE</scope>
</reference>
<name>A0A7R8X4Y9_9CRUS</name>
<sequence>MGRFNRPSYEAQYEIPIAFNSVFLALKKGKYVVSLFDSNFTFSQDLHLAAAREQPNLASNVKVSKEMDQSGTELGSEGRKIHLNVKIGASVKDIRDEFENMHPGESISHEIIECVIGAFQRSCDETVQCSSSDEDEESAAGGQDPEASDLGNFSYFLHIAATEHLWMVVRAL</sequence>
<accession>A0A7R8X4Y9</accession>
<gene>
    <name evidence="1" type="ORF">DSTB1V02_LOCUS4051</name>
</gene>
<keyword evidence="2" id="KW-1185">Reference proteome</keyword>
<dbReference type="EMBL" id="LR900089">
    <property type="protein sequence ID" value="CAD7244149.1"/>
    <property type="molecule type" value="Genomic_DNA"/>
</dbReference>
<dbReference type="EMBL" id="CAJPEV010000572">
    <property type="protein sequence ID" value="CAG0886565.1"/>
    <property type="molecule type" value="Genomic_DNA"/>
</dbReference>
<organism evidence="1">
    <name type="scientific">Darwinula stevensoni</name>
    <dbReference type="NCBI Taxonomy" id="69355"/>
    <lineage>
        <taxon>Eukaryota</taxon>
        <taxon>Metazoa</taxon>
        <taxon>Ecdysozoa</taxon>
        <taxon>Arthropoda</taxon>
        <taxon>Crustacea</taxon>
        <taxon>Oligostraca</taxon>
        <taxon>Ostracoda</taxon>
        <taxon>Podocopa</taxon>
        <taxon>Podocopida</taxon>
        <taxon>Darwinulocopina</taxon>
        <taxon>Darwinuloidea</taxon>
        <taxon>Darwinulidae</taxon>
        <taxon>Darwinula</taxon>
    </lineage>
</organism>
<evidence type="ECO:0000313" key="2">
    <source>
        <dbReference type="Proteomes" id="UP000677054"/>
    </source>
</evidence>
<dbReference type="AlphaFoldDB" id="A0A7R8X4Y9"/>
<protein>
    <submittedName>
        <fullName evidence="1">Uncharacterized protein</fullName>
    </submittedName>
</protein>
<proteinExistence type="predicted"/>